<accession>A0ABU1Z460</accession>
<sequence>MVEAELQDRGAHVTRLLASELLPGPSLDAPTFQLLGRLYDGLIVPHVGTLDAAQIAAAAGVPVVFDDLDPQAPGA</sequence>
<dbReference type="EMBL" id="JAVDXQ010000001">
    <property type="protein sequence ID" value="MDR7295390.1"/>
    <property type="molecule type" value="Genomic_DNA"/>
</dbReference>
<keyword evidence="2" id="KW-1185">Reference proteome</keyword>
<protein>
    <recommendedName>
        <fullName evidence="3">Glycosyl transferase family 1 domain-containing protein</fullName>
    </recommendedName>
</protein>
<dbReference type="Proteomes" id="UP001180536">
    <property type="component" value="Unassembled WGS sequence"/>
</dbReference>
<comment type="caution">
    <text evidence="1">The sequence shown here is derived from an EMBL/GenBank/DDBJ whole genome shotgun (WGS) entry which is preliminary data.</text>
</comment>
<organism evidence="1 2">
    <name type="scientific">Pelomonas aquatica</name>
    <dbReference type="NCBI Taxonomy" id="431058"/>
    <lineage>
        <taxon>Bacteria</taxon>
        <taxon>Pseudomonadati</taxon>
        <taxon>Pseudomonadota</taxon>
        <taxon>Betaproteobacteria</taxon>
        <taxon>Burkholderiales</taxon>
        <taxon>Sphaerotilaceae</taxon>
        <taxon>Roseateles</taxon>
    </lineage>
</organism>
<reference evidence="1 2" key="1">
    <citation type="submission" date="2023-07" db="EMBL/GenBank/DDBJ databases">
        <title>Sorghum-associated microbial communities from plants grown in Nebraska, USA.</title>
        <authorList>
            <person name="Schachtman D."/>
        </authorList>
    </citation>
    <scope>NUCLEOTIDE SEQUENCE [LARGE SCALE GENOMIC DNA]</scope>
    <source>
        <strain evidence="1 2">BE310</strain>
    </source>
</reference>
<evidence type="ECO:0000313" key="1">
    <source>
        <dbReference type="EMBL" id="MDR7295390.1"/>
    </source>
</evidence>
<proteinExistence type="predicted"/>
<dbReference type="RefSeq" id="WP_310341711.1">
    <property type="nucleotide sequence ID" value="NZ_JAVDXQ010000001.1"/>
</dbReference>
<evidence type="ECO:0000313" key="2">
    <source>
        <dbReference type="Proteomes" id="UP001180536"/>
    </source>
</evidence>
<evidence type="ECO:0008006" key="3">
    <source>
        <dbReference type="Google" id="ProtNLM"/>
    </source>
</evidence>
<gene>
    <name evidence="1" type="ORF">J2X16_000711</name>
</gene>
<name>A0ABU1Z460_9BURK</name>